<accession>A0A6I2UFW5</accession>
<sequence>MSNNKNAFRRSVLFAGTRGFMREILKEKLQKEGWDVVGAGEDSFKLYNPQIVVYFAGRDCGQDMLQVLYDARQYKAGRFLYVTSAGARQAYSEEFVLAWSREHGVQSSVVILPEVFGKGIASEDSVIARFFCAACEQEKFQLHGRDDVAVPVLYSEDAAHAILMIIQQEIKQERIAVSSEEAMSFMQVVLTVNGFVNLPQVDILGQGNEFCWTAAKSGADGGAEGEDLAGQAAAEAYELKLKPKYRAAEMLKPVYEWYATHGGAGAADAGSQAGTAAGGDREPEQASEKENSRLEKYKPYLENIGLFVVIVILSLLQGKTPVNSATGLDIAYIYIIIMGILYGKKQSLPAVLPSMALLTWGLLNQHGEISSIFYVPENIFHYSTYLFLGVFTGYISDSWRSQIDSLGYKLNHFARRYSFLQENYQKSIEIKDKLYHQIINSDDSIGWLYGIIRQLDTVEVEDIFTQAAAVTGRIMGTQNVAIYVMGKDQFYLRQKVRLGDRTAQLPHSRRTEDNPYIMDMLANHHLFVNHGLQLGLPDLAAPIIYDGRMIAVIEIYGMNFEQWSIYQQNLLSVTSRLISMAMGKAYLYEEGIQSRRFVPQTRILQPEEFAKLEKGLRTRAALQENVRNVLLELSCAGMSYQELDSRLSGAIRQEDAVGLKEDRVFLLLHDVDDTGMQLVRQRLLHRGIEVLESRELV</sequence>
<keyword evidence="5" id="KW-1185">Reference proteome</keyword>
<dbReference type="SUPFAM" id="SSF51735">
    <property type="entry name" value="NAD(P)-binding Rossmann-fold domains"/>
    <property type="match status" value="1"/>
</dbReference>
<dbReference type="Pfam" id="PF01590">
    <property type="entry name" value="GAF"/>
    <property type="match status" value="1"/>
</dbReference>
<feature type="domain" description="GAF" evidence="3">
    <location>
        <begin position="460"/>
        <end position="581"/>
    </location>
</feature>
<protein>
    <submittedName>
        <fullName evidence="4">NAD-dependent epimerase/dehydratase family protein</fullName>
    </submittedName>
</protein>
<dbReference type="Gene3D" id="3.30.450.40">
    <property type="match status" value="1"/>
</dbReference>
<gene>
    <name evidence="4" type="ORF">FYJ84_05965</name>
</gene>
<dbReference type="InterPro" id="IPR001509">
    <property type="entry name" value="Epimerase_deHydtase"/>
</dbReference>
<dbReference type="InterPro" id="IPR003018">
    <property type="entry name" value="GAF"/>
</dbReference>
<proteinExistence type="predicted"/>
<dbReference type="AlphaFoldDB" id="A0A6I2UFW5"/>
<dbReference type="InterPro" id="IPR029016">
    <property type="entry name" value="GAF-like_dom_sf"/>
</dbReference>
<dbReference type="GeneID" id="96778458"/>
<evidence type="ECO:0000259" key="2">
    <source>
        <dbReference type="Pfam" id="PF01370"/>
    </source>
</evidence>
<evidence type="ECO:0000259" key="3">
    <source>
        <dbReference type="Pfam" id="PF01590"/>
    </source>
</evidence>
<dbReference type="RefSeq" id="WP_154406697.1">
    <property type="nucleotide sequence ID" value="NZ_JBGVIR010000002.1"/>
</dbReference>
<comment type="caution">
    <text evidence="4">The sequence shown here is derived from an EMBL/GenBank/DDBJ whole genome shotgun (WGS) entry which is preliminary data.</text>
</comment>
<evidence type="ECO:0000256" key="1">
    <source>
        <dbReference type="SAM" id="MobiDB-lite"/>
    </source>
</evidence>
<name>A0A6I2UFW5_9FIRM</name>
<dbReference type="Proteomes" id="UP000433181">
    <property type="component" value="Unassembled WGS sequence"/>
</dbReference>
<dbReference type="Gene3D" id="3.40.50.720">
    <property type="entry name" value="NAD(P)-binding Rossmann-like Domain"/>
    <property type="match status" value="1"/>
</dbReference>
<feature type="compositionally biased region" description="Basic and acidic residues" evidence="1">
    <location>
        <begin position="279"/>
        <end position="291"/>
    </location>
</feature>
<feature type="region of interest" description="Disordered" evidence="1">
    <location>
        <begin position="269"/>
        <end position="291"/>
    </location>
</feature>
<dbReference type="EMBL" id="VUNR01000009">
    <property type="protein sequence ID" value="MSU08529.1"/>
    <property type="molecule type" value="Genomic_DNA"/>
</dbReference>
<dbReference type="Pfam" id="PF01370">
    <property type="entry name" value="Epimerase"/>
    <property type="match status" value="1"/>
</dbReference>
<feature type="domain" description="NAD-dependent epimerase/dehydratase" evidence="2">
    <location>
        <begin position="87"/>
        <end position="169"/>
    </location>
</feature>
<evidence type="ECO:0000313" key="5">
    <source>
        <dbReference type="Proteomes" id="UP000433181"/>
    </source>
</evidence>
<organism evidence="4 5">
    <name type="scientific">Anaerovibrio slackiae</name>
    <dbReference type="NCBI Taxonomy" id="2652309"/>
    <lineage>
        <taxon>Bacteria</taxon>
        <taxon>Bacillati</taxon>
        <taxon>Bacillota</taxon>
        <taxon>Negativicutes</taxon>
        <taxon>Selenomonadales</taxon>
        <taxon>Selenomonadaceae</taxon>
        <taxon>Anaerovibrio</taxon>
    </lineage>
</organism>
<dbReference type="InterPro" id="IPR036291">
    <property type="entry name" value="NAD(P)-bd_dom_sf"/>
</dbReference>
<evidence type="ECO:0000313" key="4">
    <source>
        <dbReference type="EMBL" id="MSU08529.1"/>
    </source>
</evidence>
<dbReference type="SUPFAM" id="SSF55781">
    <property type="entry name" value="GAF domain-like"/>
    <property type="match status" value="1"/>
</dbReference>
<reference evidence="4 5" key="1">
    <citation type="submission" date="2019-08" db="EMBL/GenBank/DDBJ databases">
        <title>In-depth cultivation of the pig gut microbiome towards novel bacterial diversity and tailored functional studies.</title>
        <authorList>
            <person name="Wylensek D."/>
            <person name="Hitch T.C.A."/>
            <person name="Clavel T."/>
        </authorList>
    </citation>
    <scope>NUCLEOTIDE SEQUENCE [LARGE SCALE GENOMIC DNA]</scope>
    <source>
        <strain evidence="4 5">WCA-693-APC-5D-A</strain>
    </source>
</reference>